<keyword evidence="4 7" id="KW-0560">Oxidoreductase</keyword>
<accession>A0A3A4K873</accession>
<dbReference type="Pfam" id="PF00067">
    <property type="entry name" value="p450"/>
    <property type="match status" value="1"/>
</dbReference>
<organism evidence="8 9">
    <name type="scientific">Nocardia panacis</name>
    <dbReference type="NCBI Taxonomy" id="2340916"/>
    <lineage>
        <taxon>Bacteria</taxon>
        <taxon>Bacillati</taxon>
        <taxon>Actinomycetota</taxon>
        <taxon>Actinomycetes</taxon>
        <taxon>Mycobacteriales</taxon>
        <taxon>Nocardiaceae</taxon>
        <taxon>Nocardia</taxon>
    </lineage>
</organism>
<reference evidence="8 9" key="1">
    <citation type="submission" date="2018-09" db="EMBL/GenBank/DDBJ databases">
        <title>YIM PH21274 draft genome.</title>
        <authorList>
            <person name="Miao C."/>
        </authorList>
    </citation>
    <scope>NUCLEOTIDE SEQUENCE [LARGE SCALE GENOMIC DNA]</scope>
    <source>
        <strain evidence="8 9">YIM PH 21724</strain>
    </source>
</reference>
<dbReference type="AlphaFoldDB" id="A0A3A4K873"/>
<dbReference type="Gene3D" id="1.10.630.10">
    <property type="entry name" value="Cytochrome P450"/>
    <property type="match status" value="1"/>
</dbReference>
<protein>
    <submittedName>
        <fullName evidence="8">Cytochrome P450</fullName>
    </submittedName>
</protein>
<dbReference type="GO" id="GO:0005506">
    <property type="term" value="F:iron ion binding"/>
    <property type="evidence" value="ECO:0007669"/>
    <property type="project" value="InterPro"/>
</dbReference>
<sequence length="364" mass="39520">MLADPYPVYARLRAEDPVHWHEGLRALVLTRHADCTRVLREHGVFSADPRKLGKPIAAQVISLQTMDPPEHSIIRHHFVAALKRRDLATWAAGVAATADELVAAVGTEPFDFVADIAEPLALSAMCLLYGVNYPLDDTVFRTASRTLALGMDAGLAPERRAPALAARETINEMIRQWVSDPPRHSVLAHLDDITAVPSEHLVNSARAIFDAGYSTTANFLGNAVRWLLANGHRDALGTLDTRAVDELARLVGPVQAVSRLCLEDTEFGGRSIGRGEIVIALLGAANHDPEVFPDPQRAEFGRAPNPHLGFGRGVHSCLGSHIGNRIMVALSRSLASVRLESAGAHRQRPTATQRGLDLLPLRVR</sequence>
<dbReference type="GO" id="GO:0004497">
    <property type="term" value="F:monooxygenase activity"/>
    <property type="evidence" value="ECO:0007669"/>
    <property type="project" value="UniProtKB-KW"/>
</dbReference>
<comment type="caution">
    <text evidence="8">The sequence shown here is derived from an EMBL/GenBank/DDBJ whole genome shotgun (WGS) entry which is preliminary data.</text>
</comment>
<evidence type="ECO:0000313" key="8">
    <source>
        <dbReference type="EMBL" id="RJO70887.1"/>
    </source>
</evidence>
<evidence type="ECO:0000256" key="2">
    <source>
        <dbReference type="ARBA" id="ARBA00022617"/>
    </source>
</evidence>
<gene>
    <name evidence="8" type="ORF">D5S18_27275</name>
</gene>
<dbReference type="GO" id="GO:0016705">
    <property type="term" value="F:oxidoreductase activity, acting on paired donors, with incorporation or reduction of molecular oxygen"/>
    <property type="evidence" value="ECO:0007669"/>
    <property type="project" value="InterPro"/>
</dbReference>
<evidence type="ECO:0000256" key="1">
    <source>
        <dbReference type="ARBA" id="ARBA00010617"/>
    </source>
</evidence>
<dbReference type="PROSITE" id="PS00086">
    <property type="entry name" value="CYTOCHROME_P450"/>
    <property type="match status" value="1"/>
</dbReference>
<dbReference type="PANTHER" id="PTHR46696">
    <property type="entry name" value="P450, PUTATIVE (EUROFUNG)-RELATED"/>
    <property type="match status" value="1"/>
</dbReference>
<keyword evidence="3 7" id="KW-0479">Metal-binding</keyword>
<dbReference type="EMBL" id="QZFU01000036">
    <property type="protein sequence ID" value="RJO70887.1"/>
    <property type="molecule type" value="Genomic_DNA"/>
</dbReference>
<dbReference type="GO" id="GO:0020037">
    <property type="term" value="F:heme binding"/>
    <property type="evidence" value="ECO:0007669"/>
    <property type="project" value="InterPro"/>
</dbReference>
<proteinExistence type="inferred from homology"/>
<dbReference type="InterPro" id="IPR017972">
    <property type="entry name" value="Cyt_P450_CS"/>
</dbReference>
<evidence type="ECO:0000256" key="5">
    <source>
        <dbReference type="ARBA" id="ARBA00023004"/>
    </source>
</evidence>
<dbReference type="Proteomes" id="UP000266677">
    <property type="component" value="Unassembled WGS sequence"/>
</dbReference>
<dbReference type="InterPro" id="IPR002397">
    <property type="entry name" value="Cyt_P450_B"/>
</dbReference>
<evidence type="ECO:0000256" key="3">
    <source>
        <dbReference type="ARBA" id="ARBA00022723"/>
    </source>
</evidence>
<evidence type="ECO:0000256" key="4">
    <source>
        <dbReference type="ARBA" id="ARBA00023002"/>
    </source>
</evidence>
<evidence type="ECO:0000256" key="7">
    <source>
        <dbReference type="RuleBase" id="RU000461"/>
    </source>
</evidence>
<name>A0A3A4K873_9NOCA</name>
<keyword evidence="2 7" id="KW-0349">Heme</keyword>
<dbReference type="PRINTS" id="PR00359">
    <property type="entry name" value="BP450"/>
</dbReference>
<dbReference type="OrthoDB" id="54272at2"/>
<dbReference type="PANTHER" id="PTHR46696:SF1">
    <property type="entry name" value="CYTOCHROME P450 YJIB-RELATED"/>
    <property type="match status" value="1"/>
</dbReference>
<keyword evidence="9" id="KW-1185">Reference proteome</keyword>
<dbReference type="InterPro" id="IPR001128">
    <property type="entry name" value="Cyt_P450"/>
</dbReference>
<keyword evidence="6 7" id="KW-0503">Monooxygenase</keyword>
<dbReference type="SUPFAM" id="SSF48264">
    <property type="entry name" value="Cytochrome P450"/>
    <property type="match status" value="1"/>
</dbReference>
<keyword evidence="5 7" id="KW-0408">Iron</keyword>
<evidence type="ECO:0000313" key="9">
    <source>
        <dbReference type="Proteomes" id="UP000266677"/>
    </source>
</evidence>
<comment type="similarity">
    <text evidence="1 7">Belongs to the cytochrome P450 family.</text>
</comment>
<evidence type="ECO:0000256" key="6">
    <source>
        <dbReference type="ARBA" id="ARBA00023033"/>
    </source>
</evidence>
<dbReference type="InterPro" id="IPR036396">
    <property type="entry name" value="Cyt_P450_sf"/>
</dbReference>